<dbReference type="InterPro" id="IPR054593">
    <property type="entry name" value="Beta-mannosidase-like_N2"/>
</dbReference>
<dbReference type="InterPro" id="IPR008979">
    <property type="entry name" value="Galactose-bd-like_sf"/>
</dbReference>
<reference evidence="6" key="1">
    <citation type="submission" date="2023-03" db="EMBL/GenBank/DDBJ databases">
        <title>Edaphobacter sp.</title>
        <authorList>
            <person name="Huber K.J."/>
            <person name="Papendorf J."/>
            <person name="Pilke C."/>
            <person name="Bunk B."/>
            <person name="Sproeer C."/>
            <person name="Pester M."/>
        </authorList>
    </citation>
    <scope>NUCLEOTIDE SEQUENCE</scope>
    <source>
        <strain evidence="5">DSM 109919</strain>
        <strain evidence="6">DSM 109920</strain>
    </source>
</reference>
<evidence type="ECO:0000313" key="6">
    <source>
        <dbReference type="EMBL" id="XBH15180.1"/>
    </source>
</evidence>
<accession>A0AAU7D292</accession>
<keyword evidence="2 6" id="KW-0378">Hydrolase</keyword>
<dbReference type="Pfam" id="PF17132">
    <property type="entry name" value="Glyco_hydro_106"/>
    <property type="match status" value="1"/>
</dbReference>
<dbReference type="RefSeq" id="WP_348269140.1">
    <property type="nucleotide sequence ID" value="NZ_CP121194.1"/>
</dbReference>
<evidence type="ECO:0000256" key="1">
    <source>
        <dbReference type="ARBA" id="ARBA00022729"/>
    </source>
</evidence>
<dbReference type="GO" id="GO:0004553">
    <property type="term" value="F:hydrolase activity, hydrolyzing O-glycosyl compounds"/>
    <property type="evidence" value="ECO:0007669"/>
    <property type="project" value="UniProtKB-ARBA"/>
</dbReference>
<dbReference type="NCBIfam" id="NF045579">
    <property type="entry name" value="rhamnoside_JR"/>
    <property type="match status" value="1"/>
</dbReference>
<dbReference type="PANTHER" id="PTHR43817:SF1">
    <property type="entry name" value="HYDROLASE, FAMILY 43, PUTATIVE (AFU_ORTHOLOGUE AFUA_3G01660)-RELATED"/>
    <property type="match status" value="1"/>
</dbReference>
<dbReference type="KEGG" id="epl:P4G45_07970"/>
<feature type="signal peptide" evidence="3">
    <location>
        <begin position="1"/>
        <end position="21"/>
    </location>
</feature>
<dbReference type="EMBL" id="CP121194">
    <property type="protein sequence ID" value="XBH11650.1"/>
    <property type="molecule type" value="Genomic_DNA"/>
</dbReference>
<evidence type="ECO:0000313" key="5">
    <source>
        <dbReference type="EMBL" id="XBH11650.1"/>
    </source>
</evidence>
<accession>A0AAU7DCZ4</accession>
<sequence length="1134" mass="124063">MIRSKSTAIATLIVLCLPGVGAIKAHGQASQDSMMREFENPPNSARPRVWWHWMNGNITKEGIDLDLHWMNRVGIAGFQTFDAALATPQVVPKRLVYMTPEWKDAFKYATTLAGQLGMEEAIAGSPGWSETGGPWVPASQGMKKYVWSETVVEGGHPFTGKLAHPPINTGSFQDLGVHDALEAPKGSKPIPQFYADSVVIAYRRPAGDIPLESLHPVITASSGTPDFSILSDGKLQNTTNLPIPSAGGEAWIQYEFSTPQTIRALTLAMKNIGGLPAALSGIGNPEKTLESSSDGSNFQTVAQIPDGQSPEYTISFPAVTAKYFRVVFKRKLPPPLPDWAKNIDPHSFGIKLGAPPTEYEISELELHTDGRVNRFEEKAAFVPVPDLYEYATPSEPSADAVQKNDVIDVTSKVRPDGTMDWTPPAGNWVVLRFGYSLLGITNHPATAEATGLEVDKLNRGFVKNYMNNYLDSYKQTVGADQMGKRGIEYVITDSWEAGAQNWTDDMIVEFKKRRGYDPIPWMPVLTGQVVESAKASDDFLWDLRKTIADLTADEHYGQVEASLKERGMGHYGESHEAGRAFIADGMEVKKLDDIPMGAMWTQTPGVNEVQYDFNADDRESASVAHIYGQNIAAAESMTAAAAPWAWSPATLKPTADQELLNGINRIVIHESAHQPLIGKAPGLTLGPFGQWFNRNETWADEAGPWIDYLARSSYMLQQGRFDADLLYFYGEDSNLTAIFNKKAPEIPAGYGFDYINADGLIHAISVANGLLTTKSGMSYRVLGLDPYAKHMSLPVLRAIDKLVREGAVVAGPKPVDDPSLADDQAEFQRLNEALFGDGTGVHHVGKGEVFAGQSLNEVLTALKVAPDFDYTKGEGDTQIQFNHRKLTDGDIYFVDNRSDRDASVDASFRVAGKLPEIWHAETGKSEPVSYKIADGRTTVPLHLEPWGTAFVVFRKPAKESSHQLPPKTETNVATVSGPWTVAFQPGRGAPDSINLEKLISWSDSTNQGVKYFSGIGTYTTTLQAEPQWFQKNAHLWIDLGDVKNMADVTVNGKDLGQIWHAPYRVDVTGALKPGANEVTIKVTNAWVNRLIGDEQPGTTVKYTFADVKPYRANSPLLPSGLLGPVRISSVATQQ</sequence>
<keyword evidence="1 3" id="KW-0732">Signal</keyword>
<evidence type="ECO:0000256" key="2">
    <source>
        <dbReference type="ARBA" id="ARBA00022801"/>
    </source>
</evidence>
<dbReference type="Gene3D" id="2.60.120.260">
    <property type="entry name" value="Galactose-binding domain-like"/>
    <property type="match status" value="2"/>
</dbReference>
<dbReference type="SUPFAM" id="SSF49785">
    <property type="entry name" value="Galactose-binding domain-like"/>
    <property type="match status" value="2"/>
</dbReference>
<dbReference type="AlphaFoldDB" id="A0AAU7DCZ4"/>
<protein>
    <submittedName>
        <fullName evidence="6">Glycosyl hydrolase</fullName>
    </submittedName>
</protein>
<dbReference type="PANTHER" id="PTHR43817">
    <property type="entry name" value="GLYCOSYL HYDROLASE"/>
    <property type="match status" value="1"/>
</dbReference>
<name>A0AAU7DCZ4_9BACT</name>
<evidence type="ECO:0000259" key="4">
    <source>
        <dbReference type="Pfam" id="PF22666"/>
    </source>
</evidence>
<evidence type="ECO:0000256" key="3">
    <source>
        <dbReference type="SAM" id="SignalP"/>
    </source>
</evidence>
<feature type="domain" description="Beta-mannosidase-like galactose-binding" evidence="4">
    <location>
        <begin position="1017"/>
        <end position="1097"/>
    </location>
</feature>
<gene>
    <name evidence="5" type="ORF">P4G45_07970</name>
    <name evidence="6" type="ORF">P8936_08440</name>
</gene>
<dbReference type="EMBL" id="CP121195">
    <property type="protein sequence ID" value="XBH15180.1"/>
    <property type="molecule type" value="Genomic_DNA"/>
</dbReference>
<dbReference type="Pfam" id="PF22666">
    <property type="entry name" value="Glyco_hydro_2_N2"/>
    <property type="match status" value="1"/>
</dbReference>
<feature type="chain" id="PRO_5043288635" evidence="3">
    <location>
        <begin position="22"/>
        <end position="1134"/>
    </location>
</feature>
<organism evidence="6">
    <name type="scientific">Edaphobacter paludis</name>
    <dbReference type="NCBI Taxonomy" id="3035702"/>
    <lineage>
        <taxon>Bacteria</taxon>
        <taxon>Pseudomonadati</taxon>
        <taxon>Acidobacteriota</taxon>
        <taxon>Terriglobia</taxon>
        <taxon>Terriglobales</taxon>
        <taxon>Acidobacteriaceae</taxon>
        <taxon>Edaphobacter</taxon>
    </lineage>
</organism>
<proteinExistence type="predicted"/>